<evidence type="ECO:0000256" key="1">
    <source>
        <dbReference type="SAM" id="Phobius"/>
    </source>
</evidence>
<dbReference type="PATRIC" id="fig|218284.4.peg.893"/>
<dbReference type="PANTHER" id="PTHR36833">
    <property type="entry name" value="SLR0610 PROTEIN-RELATED"/>
    <property type="match status" value="1"/>
</dbReference>
<evidence type="ECO:0008006" key="4">
    <source>
        <dbReference type="Google" id="ProtNLM"/>
    </source>
</evidence>
<keyword evidence="1" id="KW-0812">Transmembrane</keyword>
<dbReference type="EMBL" id="LIXZ01000002">
    <property type="protein sequence ID" value="KPL60945.1"/>
    <property type="molecule type" value="Genomic_DNA"/>
</dbReference>
<accession>A0A0P6W0I8</accession>
<evidence type="ECO:0000313" key="2">
    <source>
        <dbReference type="EMBL" id="KPL60945.1"/>
    </source>
</evidence>
<comment type="caution">
    <text evidence="2">The sequence shown here is derived from an EMBL/GenBank/DDBJ whole genome shotgun (WGS) entry which is preliminary data.</text>
</comment>
<evidence type="ECO:0000313" key="3">
    <source>
        <dbReference type="Proteomes" id="UP000050398"/>
    </source>
</evidence>
<dbReference type="Pfam" id="PF06182">
    <property type="entry name" value="ABC2_membrane_6"/>
    <property type="match status" value="1"/>
</dbReference>
<feature type="transmembrane region" description="Helical" evidence="1">
    <location>
        <begin position="203"/>
        <end position="223"/>
    </location>
</feature>
<name>A0A0P6W0I8_9BACI</name>
<feature type="transmembrane region" description="Helical" evidence="1">
    <location>
        <begin position="27"/>
        <end position="47"/>
    </location>
</feature>
<reference evidence="2 3" key="1">
    <citation type="submission" date="2015-08" db="EMBL/GenBank/DDBJ databases">
        <title>Draft Genome Sequence of Bacillus vietnamensis UCD-SED5.</title>
        <authorList>
            <person name="Lee R.D."/>
            <person name="Jospin G."/>
            <person name="Lang J.M."/>
            <person name="Coil D.A."/>
            <person name="Eisen J.A."/>
        </authorList>
    </citation>
    <scope>NUCLEOTIDE SEQUENCE [LARGE SCALE GENOMIC DNA]</scope>
    <source>
        <strain evidence="2 3">UCD-SED5</strain>
    </source>
</reference>
<dbReference type="AlphaFoldDB" id="A0A0P6W0I8"/>
<dbReference type="Proteomes" id="UP000050398">
    <property type="component" value="Unassembled WGS sequence"/>
</dbReference>
<proteinExistence type="predicted"/>
<protein>
    <recommendedName>
        <fullName evidence="4">ABC transporter permease</fullName>
    </recommendedName>
</protein>
<dbReference type="RefSeq" id="WP_060671138.1">
    <property type="nucleotide sequence ID" value="NZ_LIXZ01000002.1"/>
</dbReference>
<dbReference type="PANTHER" id="PTHR36833:SF2">
    <property type="entry name" value="SLR0610 PROTEIN"/>
    <property type="match status" value="1"/>
</dbReference>
<feature type="transmembrane region" description="Helical" evidence="1">
    <location>
        <begin position="229"/>
        <end position="249"/>
    </location>
</feature>
<gene>
    <name evidence="2" type="ORF">AM506_04240</name>
</gene>
<keyword evidence="1" id="KW-0472">Membrane</keyword>
<feature type="transmembrane region" description="Helical" evidence="1">
    <location>
        <begin position="148"/>
        <end position="166"/>
    </location>
</feature>
<sequence>MRKKLALVFLFFRTSLMTQLPYRVNFLTQALSTLFYFASGVFGLRIVFQFTDSLAGWTLLEIVTLLGVYQLVAGVLSLFVMGNIEALPDKVVDGHLDETLLLPEDAQFLASFGSCNVWALTDIILGFTIITGAAFFQKGMVSLHFIQFIILLACSLIISYSFRMWIGTLSFWLGRTGGGFILFSSIWTMGKYPVDLYPPMIKWLLYTLVPVGIVAATPTYALFQGISFIQMVGLLLVTFMISLFTKFLWWKGLSRYSSATS</sequence>
<dbReference type="InterPro" id="IPR010390">
    <property type="entry name" value="ABC-2_transporter-like"/>
</dbReference>
<feature type="transmembrane region" description="Helical" evidence="1">
    <location>
        <begin position="117"/>
        <end position="136"/>
    </location>
</feature>
<keyword evidence="1" id="KW-1133">Transmembrane helix</keyword>
<organism evidence="2 3">
    <name type="scientific">Rossellomorea vietnamensis</name>
    <dbReference type="NCBI Taxonomy" id="218284"/>
    <lineage>
        <taxon>Bacteria</taxon>
        <taxon>Bacillati</taxon>
        <taxon>Bacillota</taxon>
        <taxon>Bacilli</taxon>
        <taxon>Bacillales</taxon>
        <taxon>Bacillaceae</taxon>
        <taxon>Rossellomorea</taxon>
    </lineage>
</organism>
<feature type="transmembrane region" description="Helical" evidence="1">
    <location>
        <begin position="59"/>
        <end position="81"/>
    </location>
</feature>
<dbReference type="OrthoDB" id="3818833at2"/>
<feature type="transmembrane region" description="Helical" evidence="1">
    <location>
        <begin position="172"/>
        <end position="191"/>
    </location>
</feature>